<name>A0AAD0AC96_9BIFI</name>
<accession>A0AAD0AC96</accession>
<protein>
    <submittedName>
        <fullName evidence="2">Uncharacterized protein</fullName>
    </submittedName>
</protein>
<evidence type="ECO:0000313" key="2">
    <source>
        <dbReference type="EMBL" id="ATO42161.1"/>
    </source>
</evidence>
<dbReference type="Proteomes" id="UP000224056">
    <property type="component" value="Chromosome"/>
</dbReference>
<evidence type="ECO:0000313" key="1">
    <source>
        <dbReference type="EMBL" id="ATO40755.1"/>
    </source>
</evidence>
<dbReference type="AlphaFoldDB" id="A0AAD0AC96"/>
<dbReference type="EMBL" id="CP017696">
    <property type="protein sequence ID" value="ATO40755.1"/>
    <property type="molecule type" value="Genomic_DNA"/>
</dbReference>
<proteinExistence type="predicted"/>
<gene>
    <name evidence="1" type="ORF">BA20089_00050</name>
    <name evidence="2" type="ORF">BA20089_08650</name>
</gene>
<reference evidence="2 3" key="1">
    <citation type="submission" date="2016-10" db="EMBL/GenBank/DDBJ databases">
        <title>The whole genome sequencing and assembly of B. asteroides DSM 20089 strain.</title>
        <authorList>
            <person name="Lee Y.-J."/>
            <person name="Park M.-K."/>
            <person name="Yi H."/>
            <person name="Bahn Y.-S."/>
            <person name="Kim J.F."/>
            <person name="Lee D.-W."/>
        </authorList>
    </citation>
    <scope>NUCLEOTIDE SEQUENCE [LARGE SCALE GENOMIC DNA]</scope>
    <source>
        <strain evidence="2 3">DSM 20089</strain>
    </source>
</reference>
<organism evidence="2 3">
    <name type="scientific">Bifidobacterium asteroides DSM 20089</name>
    <dbReference type="NCBI Taxonomy" id="1437594"/>
    <lineage>
        <taxon>Bacteria</taxon>
        <taxon>Bacillati</taxon>
        <taxon>Actinomycetota</taxon>
        <taxon>Actinomycetes</taxon>
        <taxon>Bifidobacteriales</taxon>
        <taxon>Bifidobacteriaceae</taxon>
        <taxon>Bifidobacterium</taxon>
    </lineage>
</organism>
<evidence type="ECO:0000313" key="3">
    <source>
        <dbReference type="Proteomes" id="UP000224056"/>
    </source>
</evidence>
<sequence length="122" mass="14015">MKHSISAQQTIWLTDYIRTITCFQAQSRREITASACSTNKHLRDCAYVSIKKIIHQPLPYSQYFLKCSGITICIAFYQTIIDGDTANATAINHLGAKRMGFRQIKITFREPTSVHPKQPRFY</sequence>
<dbReference type="EMBL" id="CP017696">
    <property type="protein sequence ID" value="ATO42161.1"/>
    <property type="molecule type" value="Genomic_DNA"/>
</dbReference>